<feature type="region of interest" description="Disordered" evidence="11">
    <location>
        <begin position="19"/>
        <end position="54"/>
    </location>
</feature>
<evidence type="ECO:0000256" key="6">
    <source>
        <dbReference type="ARBA" id="ARBA00022824"/>
    </source>
</evidence>
<keyword evidence="13" id="KW-1185">Reference proteome</keyword>
<evidence type="ECO:0000256" key="1">
    <source>
        <dbReference type="ARBA" id="ARBA00004477"/>
    </source>
</evidence>
<comment type="caution">
    <text evidence="12">The sequence shown here is derived from an EMBL/GenBank/DDBJ whole genome shotgun (WGS) entry which is preliminary data.</text>
</comment>
<evidence type="ECO:0000313" key="13">
    <source>
        <dbReference type="Proteomes" id="UP001162164"/>
    </source>
</evidence>
<evidence type="ECO:0000256" key="3">
    <source>
        <dbReference type="ARBA" id="ARBA00011720"/>
    </source>
</evidence>
<keyword evidence="5" id="KW-0053">Apoptosis</keyword>
<evidence type="ECO:0000256" key="8">
    <source>
        <dbReference type="ARBA" id="ARBA00023136"/>
    </source>
</evidence>
<keyword evidence="8" id="KW-0472">Membrane</keyword>
<evidence type="ECO:0000256" key="5">
    <source>
        <dbReference type="ARBA" id="ARBA00022703"/>
    </source>
</evidence>
<comment type="function">
    <text evidence="10">Critical mediator, in cooperation with CASP4, of endoplasmic reticulum-stress induced apoptosis. Required or the activation of CASP4 following endoplasmic reticulum stress.</text>
</comment>
<evidence type="ECO:0000256" key="2">
    <source>
        <dbReference type="ARBA" id="ARBA00007984"/>
    </source>
</evidence>
<dbReference type="Proteomes" id="UP001162164">
    <property type="component" value="Unassembled WGS sequence"/>
</dbReference>
<keyword evidence="4" id="KW-0812">Transmembrane</keyword>
<organism evidence="12 13">
    <name type="scientific">Molorchus minor</name>
    <dbReference type="NCBI Taxonomy" id="1323400"/>
    <lineage>
        <taxon>Eukaryota</taxon>
        <taxon>Metazoa</taxon>
        <taxon>Ecdysozoa</taxon>
        <taxon>Arthropoda</taxon>
        <taxon>Hexapoda</taxon>
        <taxon>Insecta</taxon>
        <taxon>Pterygota</taxon>
        <taxon>Neoptera</taxon>
        <taxon>Endopterygota</taxon>
        <taxon>Coleoptera</taxon>
        <taxon>Polyphaga</taxon>
        <taxon>Cucujiformia</taxon>
        <taxon>Chrysomeloidea</taxon>
        <taxon>Cerambycidae</taxon>
        <taxon>Lamiinae</taxon>
        <taxon>Monochamini</taxon>
        <taxon>Molorchus</taxon>
    </lineage>
</organism>
<reference evidence="12" key="1">
    <citation type="journal article" date="2023" name="Insect Mol. Biol.">
        <title>Genome sequencing provides insights into the evolution of gene families encoding plant cell wall-degrading enzymes in longhorned beetles.</title>
        <authorList>
            <person name="Shin N.R."/>
            <person name="Okamura Y."/>
            <person name="Kirsch R."/>
            <person name="Pauchet Y."/>
        </authorList>
    </citation>
    <scope>NUCLEOTIDE SEQUENCE</scope>
    <source>
        <strain evidence="12">MMC_N1</strain>
    </source>
</reference>
<comment type="subcellular location">
    <subcellularLocation>
        <location evidence="1">Endoplasmic reticulum membrane</location>
        <topology evidence="1">Multi-pass membrane protein</topology>
    </subcellularLocation>
</comment>
<dbReference type="PANTHER" id="PTHR13448:SF0">
    <property type="entry name" value="TRANSMEMBRANE PROTEIN 214"/>
    <property type="match status" value="1"/>
</dbReference>
<proteinExistence type="inferred from homology"/>
<dbReference type="EMBL" id="JAPWTJ010000725">
    <property type="protein sequence ID" value="KAJ8976095.1"/>
    <property type="molecule type" value="Genomic_DNA"/>
</dbReference>
<evidence type="ECO:0000256" key="11">
    <source>
        <dbReference type="SAM" id="MobiDB-lite"/>
    </source>
</evidence>
<comment type="subunit">
    <text evidence="3">Constitutively interacts with CASP4; required for the localization of procaspase 4 to the ER.</text>
</comment>
<accession>A0ABQ9JDP8</accession>
<keyword evidence="7" id="KW-1133">Transmembrane helix</keyword>
<evidence type="ECO:0000256" key="10">
    <source>
        <dbReference type="ARBA" id="ARBA00024938"/>
    </source>
</evidence>
<gene>
    <name evidence="12" type="ORF">NQ317_008432</name>
</gene>
<feature type="compositionally biased region" description="Basic and acidic residues" evidence="11">
    <location>
        <begin position="27"/>
        <end position="54"/>
    </location>
</feature>
<evidence type="ECO:0000256" key="7">
    <source>
        <dbReference type="ARBA" id="ARBA00022989"/>
    </source>
</evidence>
<comment type="similarity">
    <text evidence="2">Belongs to the TMEM214 family.</text>
</comment>
<dbReference type="PANTHER" id="PTHR13448">
    <property type="entry name" value="TRANSMEMBRANE PROTEIN 214"/>
    <property type="match status" value="1"/>
</dbReference>
<protein>
    <submittedName>
        <fullName evidence="12">Uncharacterized protein</fullName>
    </submittedName>
</protein>
<evidence type="ECO:0000256" key="9">
    <source>
        <dbReference type="ARBA" id="ARBA00023180"/>
    </source>
</evidence>
<keyword evidence="9" id="KW-0325">Glycoprotein</keyword>
<evidence type="ECO:0000313" key="12">
    <source>
        <dbReference type="EMBL" id="KAJ8976095.1"/>
    </source>
</evidence>
<sequence>MKWLLLKLKKFVMPKSQVQSLYSHNKSNKENKKPQEKNKVQDKGDKKTQKKEQIQEVLKLKPPKSIESALNLTNEMWNVHIDIYLVIHYVLMIHADHASAISMSKKLSLFLKRVKISIQMPPIVWLKVLVQFLNQKVPIEAHDPVFSSKPKGFPFSVVQSGIRTVIEKALKEAGKSNSQLFFDICLTSMVTDMSKGLPAMGYRFFLQYIATNEPKLVTASISKHVTLRNSYQNRPNIGLSILWAVGHVGINDLHCGVTAFQEVFLPLIDMKNYSSFVAKYLLDLISRNNNDDSLSRDEYLLILDTIYSNKKEPSF</sequence>
<dbReference type="Pfam" id="PF10151">
    <property type="entry name" value="TMEM214"/>
    <property type="match status" value="1"/>
</dbReference>
<keyword evidence="6" id="KW-0256">Endoplasmic reticulum</keyword>
<evidence type="ECO:0000256" key="4">
    <source>
        <dbReference type="ARBA" id="ARBA00022692"/>
    </source>
</evidence>
<dbReference type="InterPro" id="IPR019308">
    <property type="entry name" value="TMEM214"/>
</dbReference>
<name>A0ABQ9JDP8_9CUCU</name>